<reference evidence="1" key="1">
    <citation type="submission" date="2020-10" db="EMBL/GenBank/DDBJ databases">
        <authorList>
            <person name="Gilroy R."/>
        </authorList>
    </citation>
    <scope>NUCLEOTIDE SEQUENCE</scope>
    <source>
        <strain evidence="1">ChiHjej13B12-12457</strain>
    </source>
</reference>
<name>A0A9D1E0P5_9BACT</name>
<accession>A0A9D1E0P5</accession>
<sequence length="137" mass="15355">MRRKTCRKKVIVKALQPERERLQSMLSYDIDEDTREAIQDTISLLTGLLSEKDLAGSMSDRSNERIRRLAANKSGLMTALRMSYSLTEPAFVSKLQDYGLTDKEIGYCCLYASGLKGKDISFLLNNGGHGHYNIAST</sequence>
<evidence type="ECO:0000313" key="2">
    <source>
        <dbReference type="Proteomes" id="UP000886744"/>
    </source>
</evidence>
<evidence type="ECO:0000313" key="1">
    <source>
        <dbReference type="EMBL" id="HIR62555.1"/>
    </source>
</evidence>
<comment type="caution">
    <text evidence="1">The sequence shown here is derived from an EMBL/GenBank/DDBJ whole genome shotgun (WGS) entry which is preliminary data.</text>
</comment>
<proteinExistence type="predicted"/>
<protein>
    <submittedName>
        <fullName evidence="1">Uncharacterized protein</fullName>
    </submittedName>
</protein>
<gene>
    <name evidence="1" type="ORF">IAC94_03405</name>
</gene>
<reference evidence="1" key="2">
    <citation type="journal article" date="2021" name="PeerJ">
        <title>Extensive microbial diversity within the chicken gut microbiome revealed by metagenomics and culture.</title>
        <authorList>
            <person name="Gilroy R."/>
            <person name="Ravi A."/>
            <person name="Getino M."/>
            <person name="Pursley I."/>
            <person name="Horton D.L."/>
            <person name="Alikhan N.F."/>
            <person name="Baker D."/>
            <person name="Gharbi K."/>
            <person name="Hall N."/>
            <person name="Watson M."/>
            <person name="Adriaenssens E.M."/>
            <person name="Foster-Nyarko E."/>
            <person name="Jarju S."/>
            <person name="Secka A."/>
            <person name="Antonio M."/>
            <person name="Oren A."/>
            <person name="Chaudhuri R.R."/>
            <person name="La Ragione R."/>
            <person name="Hildebrand F."/>
            <person name="Pallen M.J."/>
        </authorList>
    </citation>
    <scope>NUCLEOTIDE SEQUENCE</scope>
    <source>
        <strain evidence="1">ChiHjej13B12-12457</strain>
    </source>
</reference>
<feature type="non-terminal residue" evidence="1">
    <location>
        <position position="137"/>
    </location>
</feature>
<organism evidence="1 2">
    <name type="scientific">Candidatus Coprenecus avistercoris</name>
    <dbReference type="NCBI Taxonomy" id="2840730"/>
    <lineage>
        <taxon>Bacteria</taxon>
        <taxon>Pseudomonadati</taxon>
        <taxon>Bacteroidota</taxon>
        <taxon>Bacteroidia</taxon>
        <taxon>Bacteroidales</taxon>
        <taxon>Rikenellaceae</taxon>
        <taxon>Rikenellaceae incertae sedis</taxon>
        <taxon>Candidatus Coprenecus</taxon>
    </lineage>
</organism>
<dbReference type="AlphaFoldDB" id="A0A9D1E0P5"/>
<dbReference type="Proteomes" id="UP000886744">
    <property type="component" value="Unassembled WGS sequence"/>
</dbReference>
<dbReference type="EMBL" id="DVHI01000041">
    <property type="protein sequence ID" value="HIR62555.1"/>
    <property type="molecule type" value="Genomic_DNA"/>
</dbReference>